<evidence type="ECO:0000256" key="4">
    <source>
        <dbReference type="ARBA" id="ARBA00022525"/>
    </source>
</evidence>
<dbReference type="GO" id="GO:0005576">
    <property type="term" value="C:extracellular region"/>
    <property type="evidence" value="ECO:0007669"/>
    <property type="project" value="UniProtKB-SubCell"/>
</dbReference>
<gene>
    <name evidence="8" type="ORF">NV36_04495</name>
</gene>
<dbReference type="NCBIfam" id="TIGR01376">
    <property type="entry name" value="POMP_repeat"/>
    <property type="match status" value="1"/>
</dbReference>
<keyword evidence="7" id="KW-0998">Cell outer membrane</keyword>
<feature type="non-terminal residue" evidence="8">
    <location>
        <position position="329"/>
    </location>
</feature>
<dbReference type="GO" id="GO:0009279">
    <property type="term" value="C:cell outer membrane"/>
    <property type="evidence" value="ECO:0007669"/>
    <property type="project" value="UniProtKB-SubCell"/>
</dbReference>
<keyword evidence="4" id="KW-0964">Secreted</keyword>
<dbReference type="Pfam" id="PF02415">
    <property type="entry name" value="Chlam_PMP"/>
    <property type="match status" value="2"/>
</dbReference>
<keyword evidence="5" id="KW-0732">Signal</keyword>
<dbReference type="AlphaFoldDB" id="A0A0A2GSI2"/>
<dbReference type="SUPFAM" id="SSF51126">
    <property type="entry name" value="Pectin lyase-like"/>
    <property type="match status" value="1"/>
</dbReference>
<proteinExistence type="predicted"/>
<keyword evidence="6" id="KW-0472">Membrane</keyword>
<protein>
    <recommendedName>
        <fullName evidence="10">Polymorphic outer membrane protein</fullName>
    </recommendedName>
</protein>
<sequence>MTSFGQLVVSNGNDDGPNSLRDAVAQANTLTGVNTITFNGNFVITLTSGEIEITEDIIITGNGTTGTIIDGASNNARLFNITGGASSTITMITFRNAIEAGDGGAIALSNAGLITISDCDFTNNTAGGSGGGGAIASTDSDLTIMSSSFIGNAATGAGGSGGAVYQATSGLLTIEGSLFSENTAIRAGGAVEVDSNGDIIFNNLVFDTNTAGPSPGNGGAFHITGEANSTITGGSANNNIAANEGGGFWNGTGLMTISDVDFENNSANGDDNGASGGGAIFNEGGDITIDAASRIVGNFATGGTSGSGGGVLVAGGSFAATGTEIVSNF</sequence>
<evidence type="ECO:0008006" key="10">
    <source>
        <dbReference type="Google" id="ProtNLM"/>
    </source>
</evidence>
<evidence type="ECO:0000256" key="3">
    <source>
        <dbReference type="ARBA" id="ARBA00004613"/>
    </source>
</evidence>
<evidence type="ECO:0000313" key="9">
    <source>
        <dbReference type="Proteomes" id="UP000030140"/>
    </source>
</evidence>
<reference evidence="8 9" key="1">
    <citation type="submission" date="2014-10" db="EMBL/GenBank/DDBJ databases">
        <title>Draft genome sequence of the proteorhodopsin-containing marine bacterium Dokdonia donghaensis.</title>
        <authorList>
            <person name="Gomez-Consarnau L."/>
            <person name="Gonzalez J.M."/>
            <person name="Riedel T."/>
            <person name="Jaenicke S."/>
            <person name="Wagner-Doebler I."/>
            <person name="Fuhrman J.A."/>
        </authorList>
    </citation>
    <scope>NUCLEOTIDE SEQUENCE [LARGE SCALE GENOMIC DNA]</scope>
    <source>
        <strain evidence="8 9">DSW-1</strain>
    </source>
</reference>
<dbReference type="PANTHER" id="PTHR11319:SF35">
    <property type="entry name" value="OUTER MEMBRANE PROTEIN PMPC-RELATED"/>
    <property type="match status" value="1"/>
</dbReference>
<evidence type="ECO:0000256" key="1">
    <source>
        <dbReference type="ARBA" id="ARBA00004196"/>
    </source>
</evidence>
<comment type="caution">
    <text evidence="8">The sequence shown here is derived from an EMBL/GenBank/DDBJ whole genome shotgun (WGS) entry which is preliminary data.</text>
</comment>
<dbReference type="InterPro" id="IPR003368">
    <property type="entry name" value="POMP_repeat"/>
</dbReference>
<evidence type="ECO:0000313" key="8">
    <source>
        <dbReference type="EMBL" id="KGO06167.1"/>
    </source>
</evidence>
<accession>A0A0A2GSI2</accession>
<evidence type="ECO:0000256" key="6">
    <source>
        <dbReference type="ARBA" id="ARBA00023136"/>
    </source>
</evidence>
<organism evidence="8 9">
    <name type="scientific">Dokdonia donghaensis DSW-1</name>
    <dbReference type="NCBI Taxonomy" id="1300343"/>
    <lineage>
        <taxon>Bacteria</taxon>
        <taxon>Pseudomonadati</taxon>
        <taxon>Bacteroidota</taxon>
        <taxon>Flavobacteriia</taxon>
        <taxon>Flavobacteriales</taxon>
        <taxon>Flavobacteriaceae</taxon>
        <taxon>Dokdonia</taxon>
    </lineage>
</organism>
<keyword evidence="9" id="KW-1185">Reference proteome</keyword>
<dbReference type="InterPro" id="IPR011050">
    <property type="entry name" value="Pectin_lyase_fold/virulence"/>
</dbReference>
<name>A0A0A2GSI2_9FLAO</name>
<comment type="subcellular location">
    <subcellularLocation>
        <location evidence="1">Cell envelope</location>
    </subcellularLocation>
    <subcellularLocation>
        <location evidence="2">Cell outer membrane</location>
    </subcellularLocation>
    <subcellularLocation>
        <location evidence="3">Secreted</location>
    </subcellularLocation>
</comment>
<dbReference type="EMBL" id="JSAQ01000001">
    <property type="protein sequence ID" value="KGO06167.1"/>
    <property type="molecule type" value="Genomic_DNA"/>
</dbReference>
<evidence type="ECO:0000256" key="7">
    <source>
        <dbReference type="ARBA" id="ARBA00023237"/>
    </source>
</evidence>
<dbReference type="Proteomes" id="UP000030140">
    <property type="component" value="Unassembled WGS sequence"/>
</dbReference>
<dbReference type="PANTHER" id="PTHR11319">
    <property type="entry name" value="G PROTEIN-COUPLED RECEPTOR-RELATED"/>
    <property type="match status" value="1"/>
</dbReference>
<evidence type="ECO:0000256" key="5">
    <source>
        <dbReference type="ARBA" id="ARBA00022729"/>
    </source>
</evidence>
<evidence type="ECO:0000256" key="2">
    <source>
        <dbReference type="ARBA" id="ARBA00004442"/>
    </source>
</evidence>